<dbReference type="InterPro" id="IPR051201">
    <property type="entry name" value="Chloro_Bact_Ser_Proteases"/>
</dbReference>
<dbReference type="PANTHER" id="PTHR43343:SF3">
    <property type="entry name" value="PROTEASE DO-LIKE 8, CHLOROPLASTIC"/>
    <property type="match status" value="1"/>
</dbReference>
<dbReference type="SUPFAM" id="SSF50156">
    <property type="entry name" value="PDZ domain-like"/>
    <property type="match status" value="1"/>
</dbReference>
<dbReference type="PROSITE" id="PS50106">
    <property type="entry name" value="PDZ"/>
    <property type="match status" value="1"/>
</dbReference>
<keyword evidence="2" id="KW-0645">Protease</keyword>
<dbReference type="SUPFAM" id="SSF50494">
    <property type="entry name" value="Trypsin-like serine proteases"/>
    <property type="match status" value="2"/>
</dbReference>
<dbReference type="Proteomes" id="UP001214530">
    <property type="component" value="Chromosome"/>
</dbReference>
<dbReference type="Gene3D" id="2.40.10.120">
    <property type="match status" value="1"/>
</dbReference>
<dbReference type="GO" id="GO:0006508">
    <property type="term" value="P:proteolysis"/>
    <property type="evidence" value="ECO:0007669"/>
    <property type="project" value="UniProtKB-KW"/>
</dbReference>
<dbReference type="InterPro" id="IPR043504">
    <property type="entry name" value="Peptidase_S1_PA_chymotrypsin"/>
</dbReference>
<dbReference type="Pfam" id="PF13180">
    <property type="entry name" value="PDZ_2"/>
    <property type="match status" value="1"/>
</dbReference>
<evidence type="ECO:0000313" key="7">
    <source>
        <dbReference type="Proteomes" id="UP001214530"/>
    </source>
</evidence>
<feature type="chain" id="PRO_5042546581" evidence="4">
    <location>
        <begin position="24"/>
        <end position="567"/>
    </location>
</feature>
<dbReference type="PANTHER" id="PTHR43343">
    <property type="entry name" value="PEPTIDASE S12"/>
    <property type="match status" value="1"/>
</dbReference>
<evidence type="ECO:0000256" key="4">
    <source>
        <dbReference type="SAM" id="SignalP"/>
    </source>
</evidence>
<keyword evidence="4" id="KW-0732">Signal</keyword>
<dbReference type="SMART" id="SM00228">
    <property type="entry name" value="PDZ"/>
    <property type="match status" value="1"/>
</dbReference>
<reference evidence="6" key="1">
    <citation type="submission" date="2023-03" db="EMBL/GenBank/DDBJ databases">
        <title>Andean soil-derived lignocellulolytic bacterial consortium as a source of novel taxa and putative plastic-active enzymes.</title>
        <authorList>
            <person name="Diaz-Garcia L."/>
            <person name="Chuvochina M."/>
            <person name="Feuerriegel G."/>
            <person name="Bunk B."/>
            <person name="Sproer C."/>
            <person name="Streit W.R."/>
            <person name="Rodriguez L.M."/>
            <person name="Overmann J."/>
            <person name="Jimenez D.J."/>
        </authorList>
    </citation>
    <scope>NUCLEOTIDE SEQUENCE</scope>
    <source>
        <strain evidence="6">MAG 3858</strain>
    </source>
</reference>
<protein>
    <submittedName>
        <fullName evidence="6">Trypsin-like peptidase domain-containing protein</fullName>
    </submittedName>
</protein>
<sequence>MKKQYLYIVFVLLITCCHTASFGQNFNRKEFEATIRKGIEKAYGASVRIWGIDTVTKRQNSAQFSGVVVDTMGHILTAAHAIVPGKRYKVIFPSGKEFLAEGMGKMGFEPKTGRPDAAMIKIIEKGSWPVAEMGWSSSLKVNEPCISIAYPTTLNQPLPTIRVGRISNPLTPWGFVESSCKMEPGDSGGPLFDYMGRVIALHSRIDKSELINFEIPVDTYRKYWTALSVADTYEAYPSREDGIKNDPLSGNIISFEELENLTTTFSRPGAQFEGKDLRVKSMLKGEEQQIFSTVILPEGKVFKDLAKEGSILLSKSSMVGEQIMVAQGTEWVKATVIARDKESDLVLLRIAKRLKNGIKLTSADTSGSAFSDLGRFLISPLNGQDNRVSVLGSGYFKQPIKFSSGYFGASANFKNEQIILTRINPDSPAEIAKLQLGDQITGINGIPINKPEQYGAELMKYAPGDTITIQGIREGNSYNLNVALTKMPVRFTVHPADQFDGGKSFRLDGFEQVFAHDAILKPEECGGPVFDLDGKFYGINIARFSRTSCLVISPKTIYDFALKSLQN</sequence>
<dbReference type="InterPro" id="IPR036034">
    <property type="entry name" value="PDZ_sf"/>
</dbReference>
<dbReference type="EMBL" id="CP119313">
    <property type="protein sequence ID" value="WEK17521.1"/>
    <property type="molecule type" value="Genomic_DNA"/>
</dbReference>
<dbReference type="GO" id="GO:0008233">
    <property type="term" value="F:peptidase activity"/>
    <property type="evidence" value="ECO:0007669"/>
    <property type="project" value="UniProtKB-KW"/>
</dbReference>
<feature type="signal peptide" evidence="4">
    <location>
        <begin position="1"/>
        <end position="23"/>
    </location>
</feature>
<proteinExistence type="inferred from homology"/>
<evidence type="ECO:0000256" key="3">
    <source>
        <dbReference type="ARBA" id="ARBA00022801"/>
    </source>
</evidence>
<keyword evidence="3" id="KW-0378">Hydrolase</keyword>
<evidence type="ECO:0000259" key="5">
    <source>
        <dbReference type="PROSITE" id="PS50106"/>
    </source>
</evidence>
<gene>
    <name evidence="6" type="ORF">P0Y49_12015</name>
</gene>
<dbReference type="Gene3D" id="2.30.42.10">
    <property type="match status" value="1"/>
</dbReference>
<dbReference type="Gene3D" id="2.40.10.10">
    <property type="entry name" value="Trypsin-like serine proteases"/>
    <property type="match status" value="1"/>
</dbReference>
<dbReference type="InterPro" id="IPR009003">
    <property type="entry name" value="Peptidase_S1_PA"/>
</dbReference>
<evidence type="ECO:0000256" key="1">
    <source>
        <dbReference type="ARBA" id="ARBA00010541"/>
    </source>
</evidence>
<dbReference type="InterPro" id="IPR001478">
    <property type="entry name" value="PDZ"/>
</dbReference>
<evidence type="ECO:0000313" key="6">
    <source>
        <dbReference type="EMBL" id="WEK17521.1"/>
    </source>
</evidence>
<feature type="domain" description="PDZ" evidence="5">
    <location>
        <begin position="401"/>
        <end position="448"/>
    </location>
</feature>
<name>A0AAJ6B5I7_9SPHI</name>
<evidence type="ECO:0000256" key="2">
    <source>
        <dbReference type="ARBA" id="ARBA00022670"/>
    </source>
</evidence>
<dbReference type="AlphaFoldDB" id="A0AAJ6B5I7"/>
<accession>A0AAJ6B5I7</accession>
<comment type="similarity">
    <text evidence="1">Belongs to the peptidase S1C family.</text>
</comment>
<organism evidence="6 7">
    <name type="scientific">Candidatus Pedobacter colombiensis</name>
    <dbReference type="NCBI Taxonomy" id="3121371"/>
    <lineage>
        <taxon>Bacteria</taxon>
        <taxon>Pseudomonadati</taxon>
        <taxon>Bacteroidota</taxon>
        <taxon>Sphingobacteriia</taxon>
        <taxon>Sphingobacteriales</taxon>
        <taxon>Sphingobacteriaceae</taxon>
        <taxon>Pedobacter</taxon>
    </lineage>
</organism>
<dbReference type="Pfam" id="PF13365">
    <property type="entry name" value="Trypsin_2"/>
    <property type="match status" value="1"/>
</dbReference>